<dbReference type="PANTHER" id="PTHR10926">
    <property type="entry name" value="CELL CYCLE CONTROL PROTEIN 50"/>
    <property type="match status" value="1"/>
</dbReference>
<evidence type="ECO:0000256" key="2">
    <source>
        <dbReference type="ARBA" id="ARBA00009457"/>
    </source>
</evidence>
<keyword evidence="8" id="KW-1185">Reference proteome</keyword>
<dbReference type="GO" id="GO:0005783">
    <property type="term" value="C:endoplasmic reticulum"/>
    <property type="evidence" value="ECO:0007669"/>
    <property type="project" value="TreeGrafter"/>
</dbReference>
<keyword evidence="4 6" id="KW-1133">Transmembrane helix</keyword>
<dbReference type="GO" id="GO:0005794">
    <property type="term" value="C:Golgi apparatus"/>
    <property type="evidence" value="ECO:0007669"/>
    <property type="project" value="TreeGrafter"/>
</dbReference>
<dbReference type="PANTHER" id="PTHR10926:SF0">
    <property type="entry name" value="CDC50, ISOFORM A"/>
    <property type="match status" value="1"/>
</dbReference>
<organism evidence="7 8">
    <name type="scientific">Ichthyophthirius multifiliis</name>
    <name type="common">White spot disease agent</name>
    <name type="synonym">Ich</name>
    <dbReference type="NCBI Taxonomy" id="5932"/>
    <lineage>
        <taxon>Eukaryota</taxon>
        <taxon>Sar</taxon>
        <taxon>Alveolata</taxon>
        <taxon>Ciliophora</taxon>
        <taxon>Intramacronucleata</taxon>
        <taxon>Oligohymenophorea</taxon>
        <taxon>Hymenostomatida</taxon>
        <taxon>Ophryoglenina</taxon>
        <taxon>Ichthyophthirius</taxon>
    </lineage>
</organism>
<evidence type="ECO:0000256" key="4">
    <source>
        <dbReference type="ARBA" id="ARBA00022989"/>
    </source>
</evidence>
<evidence type="ECO:0000256" key="3">
    <source>
        <dbReference type="ARBA" id="ARBA00022692"/>
    </source>
</evidence>
<dbReference type="Proteomes" id="UP000008983">
    <property type="component" value="Unassembled WGS sequence"/>
</dbReference>
<proteinExistence type="inferred from homology"/>
<keyword evidence="5 6" id="KW-0472">Membrane</keyword>
<dbReference type="STRING" id="857967.G0QTG3"/>
<dbReference type="eggNOG" id="KOG2952">
    <property type="taxonomic scope" value="Eukaryota"/>
</dbReference>
<comment type="subcellular location">
    <subcellularLocation>
        <location evidence="1">Membrane</location>
        <topology evidence="1">Multi-pass membrane protein</topology>
    </subcellularLocation>
</comment>
<reference evidence="7 8" key="1">
    <citation type="submission" date="2011-07" db="EMBL/GenBank/DDBJ databases">
        <authorList>
            <person name="Coyne R."/>
            <person name="Brami D."/>
            <person name="Johnson J."/>
            <person name="Hostetler J."/>
            <person name="Hannick L."/>
            <person name="Clark T."/>
            <person name="Cassidy-Hanley D."/>
            <person name="Inman J."/>
        </authorList>
    </citation>
    <scope>NUCLEOTIDE SEQUENCE [LARGE SCALE GENOMIC DNA]</scope>
    <source>
        <strain evidence="7 8">G5</strain>
    </source>
</reference>
<dbReference type="EMBL" id="GL983853">
    <property type="protein sequence ID" value="EGR31497.1"/>
    <property type="molecule type" value="Genomic_DNA"/>
</dbReference>
<dbReference type="InParanoid" id="G0QTG3"/>
<comment type="similarity">
    <text evidence="2">Belongs to the CDC50/LEM3 family.</text>
</comment>
<dbReference type="OMA" id="YVQISIN"/>
<dbReference type="RefSeq" id="XP_004034983.1">
    <property type="nucleotide sequence ID" value="XM_004034935.1"/>
</dbReference>
<protein>
    <submittedName>
        <fullName evidence="7">Ligand-effect modulator 3 LEM3 family protein, putative</fullName>
    </submittedName>
</protein>
<dbReference type="Pfam" id="PF03381">
    <property type="entry name" value="CDC50"/>
    <property type="match status" value="1"/>
</dbReference>
<gene>
    <name evidence="7" type="ORF">IMG5_108160</name>
</gene>
<evidence type="ECO:0000256" key="5">
    <source>
        <dbReference type="ARBA" id="ARBA00023136"/>
    </source>
</evidence>
<feature type="transmembrane region" description="Helical" evidence="6">
    <location>
        <begin position="78"/>
        <end position="99"/>
    </location>
</feature>
<evidence type="ECO:0000256" key="6">
    <source>
        <dbReference type="SAM" id="Phobius"/>
    </source>
</evidence>
<dbReference type="GeneID" id="14907635"/>
<dbReference type="GO" id="GO:0005886">
    <property type="term" value="C:plasma membrane"/>
    <property type="evidence" value="ECO:0007669"/>
    <property type="project" value="TreeGrafter"/>
</dbReference>
<keyword evidence="3 6" id="KW-0812">Transmembrane</keyword>
<accession>G0QTG3</accession>
<name>G0QTG3_ICHMU</name>
<evidence type="ECO:0000256" key="1">
    <source>
        <dbReference type="ARBA" id="ARBA00004141"/>
    </source>
</evidence>
<sequence>MGNEQNKYWIDPENEHFIVWMQISGLPKFKKIWGRIENDLDEGNYELKVQNKYNIKQYKGHKSLLFTNSSILGGKNEFLAYGYVVIGTILNFISLIFYIKGKRNGQEFINIKNMEEDEDLLEEDQY</sequence>
<dbReference type="AlphaFoldDB" id="G0QTG3"/>
<dbReference type="OrthoDB" id="340608at2759"/>
<evidence type="ECO:0000313" key="7">
    <source>
        <dbReference type="EMBL" id="EGR31497.1"/>
    </source>
</evidence>
<dbReference type="InterPro" id="IPR005045">
    <property type="entry name" value="CDC50/LEM3_fam"/>
</dbReference>
<evidence type="ECO:0000313" key="8">
    <source>
        <dbReference type="Proteomes" id="UP000008983"/>
    </source>
</evidence>